<evidence type="ECO:0000256" key="3">
    <source>
        <dbReference type="ARBA" id="ARBA00022833"/>
    </source>
</evidence>
<feature type="domain" description="PHD-type" evidence="6">
    <location>
        <begin position="384"/>
        <end position="436"/>
    </location>
</feature>
<dbReference type="PANTHER" id="PTHR47527">
    <property type="entry name" value="RING/FYVE/PHD ZINC FINGER SUPERFAMILY PROTEIN"/>
    <property type="match status" value="1"/>
</dbReference>
<dbReference type="InterPro" id="IPR011011">
    <property type="entry name" value="Znf_FYVE_PHD"/>
</dbReference>
<reference evidence="8" key="2">
    <citation type="journal article" date="2024" name="Plant">
        <title>Genomic evolution and insights into agronomic trait innovations of Sesamum species.</title>
        <authorList>
            <person name="Miao H."/>
            <person name="Wang L."/>
            <person name="Qu L."/>
            <person name="Liu H."/>
            <person name="Sun Y."/>
            <person name="Le M."/>
            <person name="Wang Q."/>
            <person name="Wei S."/>
            <person name="Zheng Y."/>
            <person name="Lin W."/>
            <person name="Duan Y."/>
            <person name="Cao H."/>
            <person name="Xiong S."/>
            <person name="Wang X."/>
            <person name="Wei L."/>
            <person name="Li C."/>
            <person name="Ma Q."/>
            <person name="Ju M."/>
            <person name="Zhao R."/>
            <person name="Li G."/>
            <person name="Mu C."/>
            <person name="Tian Q."/>
            <person name="Mei H."/>
            <person name="Zhang T."/>
            <person name="Gao T."/>
            <person name="Zhang H."/>
        </authorList>
    </citation>
    <scope>NUCLEOTIDE SEQUENCE</scope>
    <source>
        <strain evidence="8">G01</strain>
    </source>
</reference>
<feature type="compositionally biased region" description="Polar residues" evidence="5">
    <location>
        <begin position="320"/>
        <end position="349"/>
    </location>
</feature>
<dbReference type="SUPFAM" id="SSF57903">
    <property type="entry name" value="FYVE/PHD zinc finger"/>
    <property type="match status" value="1"/>
</dbReference>
<dbReference type="InterPro" id="IPR001025">
    <property type="entry name" value="BAH_dom"/>
</dbReference>
<sequence>MAASLLSPLCRSVRFSVSLRCFPCRFPEAGGGGWDVVREAVPHKRVRGGKRSLVGDVKKVAEMVLVLAAMGKMRGGKGPTDAEKELMAEARNRLAKVCEGFAPKDVFPRDAFGGVIEDLGLNKLKEQRLGFRPPKMSIAEKLLVSKRKMEKAEAFSLPSTPHSSRLQANSGAAVESHSASHPVRASQPDKSSHMSISSGSFQSATPLGHSTTANSTSLSYQLPTSEIRPIVSSALPSTHSNSAALPRVNRPHLRSDGRANGSSQPAQIQATYSANSTARAPTWSVQPPSALSSKSGSDNKVPVNMSFKLEGAAGVKSGLAPQTASRTLDSQTTGPLSQGTNRVQPSPVGNTHAEIGKIVQKLLQPRASERPTWNPPSREYMNKALTCQMCMSTVTEIDSILICDACEKGYHLKCLPSTNQKGVPRGEWHCGKCLSLSNGKPLPPKYGRVMRNINTPKVSSNSVSGTPTSSKIIGGSDEKAIIKAISNLGQREKKLEGCRRMTMSQIGEDDKVSSGTCPNNLVKTSSSASVSPVNSLVGKTTAEEVAELKPNSSAELVMVPSSTDKSQAIANSVEASSLGRSLENNFLMRDPKESQGDESSNNTNQKEQAVVLDNPSGVAVSAAGLNQDRSSADGLHTVNWVGDPVQVLDEKVYYISCFINGHLYKTLDHVLIRLNGRHTFKATGKNLIPCLRAMWEDKNTTTKWVTVNQCYFPGDLPEAVGRPCGLEDSEVYESTRGRALMAGLIEGPCQVLPPRRFAEESERRTSSNKQPNDHLPPLYLCNGERLVNLLDMIVTPFAYIMILSDVTRHDGFMMKQKGCSGIFPVKHAVGILARWGAVGKMKSSRVVLGYYDLTLWFLQQ</sequence>
<feature type="region of interest" description="Disordered" evidence="5">
    <location>
        <begin position="153"/>
        <end position="216"/>
    </location>
</feature>
<dbReference type="EMBL" id="JACGWK010000005">
    <property type="protein sequence ID" value="KAL0353687.1"/>
    <property type="molecule type" value="Genomic_DNA"/>
</dbReference>
<protein>
    <submittedName>
        <fullName evidence="8">PHD finger protein</fullName>
    </submittedName>
</protein>
<dbReference type="Gene3D" id="2.30.30.490">
    <property type="match status" value="1"/>
</dbReference>
<evidence type="ECO:0000256" key="5">
    <source>
        <dbReference type="SAM" id="MobiDB-lite"/>
    </source>
</evidence>
<feature type="region of interest" description="Disordered" evidence="5">
    <location>
        <begin position="234"/>
        <end position="302"/>
    </location>
</feature>
<dbReference type="GO" id="GO:0008270">
    <property type="term" value="F:zinc ion binding"/>
    <property type="evidence" value="ECO:0007669"/>
    <property type="project" value="UniProtKB-KW"/>
</dbReference>
<feature type="region of interest" description="Disordered" evidence="5">
    <location>
        <begin position="509"/>
        <end position="535"/>
    </location>
</feature>
<dbReference type="InterPro" id="IPR019787">
    <property type="entry name" value="Znf_PHD-finger"/>
</dbReference>
<proteinExistence type="predicted"/>
<evidence type="ECO:0000256" key="1">
    <source>
        <dbReference type="ARBA" id="ARBA00022723"/>
    </source>
</evidence>
<evidence type="ECO:0000256" key="4">
    <source>
        <dbReference type="PROSITE-ProRule" id="PRU00146"/>
    </source>
</evidence>
<feature type="compositionally biased region" description="Polar residues" evidence="5">
    <location>
        <begin position="260"/>
        <end position="298"/>
    </location>
</feature>
<feature type="compositionally biased region" description="Polar residues" evidence="5">
    <location>
        <begin position="193"/>
        <end position="216"/>
    </location>
</feature>
<name>A0AAW2PBK9_9LAMI</name>
<dbReference type="PROSITE" id="PS51038">
    <property type="entry name" value="BAH"/>
    <property type="match status" value="1"/>
</dbReference>
<dbReference type="InterPro" id="IPR013083">
    <property type="entry name" value="Znf_RING/FYVE/PHD"/>
</dbReference>
<dbReference type="InterPro" id="IPR043151">
    <property type="entry name" value="BAH_sf"/>
</dbReference>
<gene>
    <name evidence="8" type="ORF">Sangu_0950000</name>
</gene>
<dbReference type="SMART" id="SM00249">
    <property type="entry name" value="PHD"/>
    <property type="match status" value="1"/>
</dbReference>
<feature type="compositionally biased region" description="Low complexity" evidence="5">
    <location>
        <begin position="522"/>
        <end position="535"/>
    </location>
</feature>
<accession>A0AAW2PBK9</accession>
<dbReference type="PANTHER" id="PTHR47527:SF3">
    <property type="entry name" value="RING_FYVE_PHD ZINC FINGER SUPERFAMILY PROTEIN"/>
    <property type="match status" value="1"/>
</dbReference>
<feature type="domain" description="BAH" evidence="7">
    <location>
        <begin position="662"/>
        <end position="796"/>
    </location>
</feature>
<dbReference type="InterPro" id="IPR001965">
    <property type="entry name" value="Znf_PHD"/>
</dbReference>
<evidence type="ECO:0000313" key="8">
    <source>
        <dbReference type="EMBL" id="KAL0353687.1"/>
    </source>
</evidence>
<evidence type="ECO:0000256" key="2">
    <source>
        <dbReference type="ARBA" id="ARBA00022771"/>
    </source>
</evidence>
<feature type="compositionally biased region" description="Polar residues" evidence="5">
    <location>
        <begin position="234"/>
        <end position="243"/>
    </location>
</feature>
<dbReference type="Gene3D" id="3.30.40.10">
    <property type="entry name" value="Zinc/RING finger domain, C3HC4 (zinc finger)"/>
    <property type="match status" value="1"/>
</dbReference>
<dbReference type="Pfam" id="PF00628">
    <property type="entry name" value="PHD"/>
    <property type="match status" value="1"/>
</dbReference>
<feature type="region of interest" description="Disordered" evidence="5">
    <location>
        <begin position="318"/>
        <end position="350"/>
    </location>
</feature>
<comment type="caution">
    <text evidence="8">The sequence shown here is derived from an EMBL/GenBank/DDBJ whole genome shotgun (WGS) entry which is preliminary data.</text>
</comment>
<dbReference type="GO" id="GO:0003682">
    <property type="term" value="F:chromatin binding"/>
    <property type="evidence" value="ECO:0007669"/>
    <property type="project" value="InterPro"/>
</dbReference>
<reference evidence="8" key="1">
    <citation type="submission" date="2020-06" db="EMBL/GenBank/DDBJ databases">
        <authorList>
            <person name="Li T."/>
            <person name="Hu X."/>
            <person name="Zhang T."/>
            <person name="Song X."/>
            <person name="Zhang H."/>
            <person name="Dai N."/>
            <person name="Sheng W."/>
            <person name="Hou X."/>
            <person name="Wei L."/>
        </authorList>
    </citation>
    <scope>NUCLEOTIDE SEQUENCE</scope>
    <source>
        <strain evidence="8">G01</strain>
        <tissue evidence="8">Leaf</tissue>
    </source>
</reference>
<dbReference type="AlphaFoldDB" id="A0AAW2PBK9"/>
<dbReference type="PROSITE" id="PS50016">
    <property type="entry name" value="ZF_PHD_2"/>
    <property type="match status" value="1"/>
</dbReference>
<dbReference type="InterPro" id="IPR056699">
    <property type="entry name" value="DUF7797"/>
</dbReference>
<keyword evidence="3" id="KW-0862">Zinc</keyword>
<evidence type="ECO:0000259" key="7">
    <source>
        <dbReference type="PROSITE" id="PS51038"/>
    </source>
</evidence>
<dbReference type="Pfam" id="PF25073">
    <property type="entry name" value="DUF7797"/>
    <property type="match status" value="1"/>
</dbReference>
<dbReference type="PROSITE" id="PS01359">
    <property type="entry name" value="ZF_PHD_1"/>
    <property type="match status" value="1"/>
</dbReference>
<keyword evidence="2 4" id="KW-0863">Zinc-finger</keyword>
<keyword evidence="1" id="KW-0479">Metal-binding</keyword>
<organism evidence="8">
    <name type="scientific">Sesamum angustifolium</name>
    <dbReference type="NCBI Taxonomy" id="2727405"/>
    <lineage>
        <taxon>Eukaryota</taxon>
        <taxon>Viridiplantae</taxon>
        <taxon>Streptophyta</taxon>
        <taxon>Embryophyta</taxon>
        <taxon>Tracheophyta</taxon>
        <taxon>Spermatophyta</taxon>
        <taxon>Magnoliopsida</taxon>
        <taxon>eudicotyledons</taxon>
        <taxon>Gunneridae</taxon>
        <taxon>Pentapetalae</taxon>
        <taxon>asterids</taxon>
        <taxon>lamiids</taxon>
        <taxon>Lamiales</taxon>
        <taxon>Pedaliaceae</taxon>
        <taxon>Sesamum</taxon>
    </lineage>
</organism>
<evidence type="ECO:0000259" key="6">
    <source>
        <dbReference type="PROSITE" id="PS50016"/>
    </source>
</evidence>
<dbReference type="InterPro" id="IPR019786">
    <property type="entry name" value="Zinc_finger_PHD-type_CS"/>
</dbReference>
<feature type="compositionally biased region" description="Polar residues" evidence="5">
    <location>
        <begin position="157"/>
        <end position="170"/>
    </location>
</feature>